<reference evidence="1 2" key="1">
    <citation type="submission" date="2024-09" db="EMBL/GenBank/DDBJ databases">
        <authorList>
            <person name="Sun Q."/>
            <person name="Mori K."/>
        </authorList>
    </citation>
    <scope>NUCLEOTIDE SEQUENCE [LARGE SCALE GENOMIC DNA]</scope>
    <source>
        <strain evidence="1 2">CCM 7759</strain>
    </source>
</reference>
<dbReference type="InterPro" id="IPR029062">
    <property type="entry name" value="Class_I_gatase-like"/>
</dbReference>
<dbReference type="InterPro" id="IPR044668">
    <property type="entry name" value="PuuD-like"/>
</dbReference>
<dbReference type="RefSeq" id="WP_377471013.1">
    <property type="nucleotide sequence ID" value="NZ_JBHLWN010000060.1"/>
</dbReference>
<proteinExistence type="predicted"/>
<dbReference type="Pfam" id="PF07722">
    <property type="entry name" value="Peptidase_C26"/>
    <property type="match status" value="1"/>
</dbReference>
<sequence length="237" mass="26408">MGKPMIGILPLYDDDKESYWMLPGYMKAIEEAGGIPVMLPLTSDAEIVAAIANAFDGFVFTGGHDVNPELYGEGTEDFCGKLCTERDAMEAMLFKHAIGMDKPSFGICRGLQLFNVLLGGTLYQDIPIQLTAHPRINHKQKPPYTEPVHSVAIDRESLLHRIVRTDSLSVNSYHHQGIKVLSSQLEAAAKAEDGLIEAVVMPEKRFILAVQWHPEFNYKADRHSYQLFLAFVSACTR</sequence>
<keyword evidence="2" id="KW-1185">Reference proteome</keyword>
<dbReference type="EMBL" id="JBHLWN010000060">
    <property type="protein sequence ID" value="MFC0213690.1"/>
    <property type="molecule type" value="Genomic_DNA"/>
</dbReference>
<dbReference type="Gene3D" id="3.40.50.880">
    <property type="match status" value="1"/>
</dbReference>
<dbReference type="PANTHER" id="PTHR43235">
    <property type="entry name" value="GLUTAMINE AMIDOTRANSFERASE PB2B2.05-RELATED"/>
    <property type="match status" value="1"/>
</dbReference>
<evidence type="ECO:0000313" key="2">
    <source>
        <dbReference type="Proteomes" id="UP001589776"/>
    </source>
</evidence>
<keyword evidence="1" id="KW-0378">Hydrolase</keyword>
<dbReference type="PROSITE" id="PS51273">
    <property type="entry name" value="GATASE_TYPE_1"/>
    <property type="match status" value="1"/>
</dbReference>
<dbReference type="SUPFAM" id="SSF52317">
    <property type="entry name" value="Class I glutamine amidotransferase-like"/>
    <property type="match status" value="1"/>
</dbReference>
<name>A0ABV6DM15_9BACL</name>
<dbReference type="Proteomes" id="UP001589776">
    <property type="component" value="Unassembled WGS sequence"/>
</dbReference>
<organism evidence="1 2">
    <name type="scientific">Paenibacillus chartarius</name>
    <dbReference type="NCBI Taxonomy" id="747481"/>
    <lineage>
        <taxon>Bacteria</taxon>
        <taxon>Bacillati</taxon>
        <taxon>Bacillota</taxon>
        <taxon>Bacilli</taxon>
        <taxon>Bacillales</taxon>
        <taxon>Paenibacillaceae</taxon>
        <taxon>Paenibacillus</taxon>
    </lineage>
</organism>
<dbReference type="PANTHER" id="PTHR43235:SF1">
    <property type="entry name" value="GLUTAMINE AMIDOTRANSFERASE PB2B2.05-RELATED"/>
    <property type="match status" value="1"/>
</dbReference>
<dbReference type="InterPro" id="IPR011697">
    <property type="entry name" value="Peptidase_C26"/>
</dbReference>
<evidence type="ECO:0000313" key="1">
    <source>
        <dbReference type="EMBL" id="MFC0213690.1"/>
    </source>
</evidence>
<accession>A0ABV6DM15</accession>
<comment type="caution">
    <text evidence="1">The sequence shown here is derived from an EMBL/GenBank/DDBJ whole genome shotgun (WGS) entry which is preliminary data.</text>
</comment>
<protein>
    <submittedName>
        <fullName evidence="1">Gamma-glutamyl-gamma-aminobutyrate hydrolase family protein</fullName>
    </submittedName>
</protein>
<dbReference type="GO" id="GO:0016787">
    <property type="term" value="F:hydrolase activity"/>
    <property type="evidence" value="ECO:0007669"/>
    <property type="project" value="UniProtKB-KW"/>
</dbReference>
<gene>
    <name evidence="1" type="ORF">ACFFK0_14695</name>
</gene>
<dbReference type="CDD" id="cd01745">
    <property type="entry name" value="GATase1_2"/>
    <property type="match status" value="1"/>
</dbReference>